<feature type="signal peptide" evidence="1">
    <location>
        <begin position="1"/>
        <end position="17"/>
    </location>
</feature>
<gene>
    <name evidence="2" type="ORF">M0813_04151</name>
</gene>
<proteinExistence type="predicted"/>
<dbReference type="InterPro" id="IPR006461">
    <property type="entry name" value="PLAC_motif_containing"/>
</dbReference>
<evidence type="ECO:0000256" key="1">
    <source>
        <dbReference type="SAM" id="SignalP"/>
    </source>
</evidence>
<dbReference type="PROSITE" id="PS51257">
    <property type="entry name" value="PROKAR_LIPOPROTEIN"/>
    <property type="match status" value="1"/>
</dbReference>
<reference evidence="2" key="1">
    <citation type="submission" date="2022-08" db="EMBL/GenBank/DDBJ databases">
        <title>Novel sulfate-reducing endosymbionts in the free-living metamonad Anaeramoeba.</title>
        <authorList>
            <person name="Jerlstrom-Hultqvist J."/>
            <person name="Cepicka I."/>
            <person name="Gallot-Lavallee L."/>
            <person name="Salas-Leiva D."/>
            <person name="Curtis B.A."/>
            <person name="Zahonova K."/>
            <person name="Pipaliya S."/>
            <person name="Dacks J."/>
            <person name="Roger A.J."/>
        </authorList>
    </citation>
    <scope>NUCLEOTIDE SEQUENCE</scope>
    <source>
        <strain evidence="2">Schooner1</strain>
    </source>
</reference>
<dbReference type="NCBIfam" id="TIGR01571">
    <property type="entry name" value="A_thal_Cys_rich"/>
    <property type="match status" value="1"/>
</dbReference>
<keyword evidence="1" id="KW-0732">Signal</keyword>
<evidence type="ECO:0000313" key="3">
    <source>
        <dbReference type="Proteomes" id="UP001150062"/>
    </source>
</evidence>
<name>A0ABQ8XRF5_9EUKA</name>
<feature type="chain" id="PRO_5046771694" evidence="1">
    <location>
        <begin position="18"/>
        <end position="120"/>
    </location>
</feature>
<protein>
    <submittedName>
        <fullName evidence="2">Cell number regulator 2</fullName>
    </submittedName>
</protein>
<comment type="caution">
    <text evidence="2">The sequence shown here is derived from an EMBL/GenBank/DDBJ whole genome shotgun (WGS) entry which is preliminary data.</text>
</comment>
<dbReference type="Pfam" id="PF04749">
    <property type="entry name" value="PLAC8"/>
    <property type="match status" value="1"/>
</dbReference>
<organism evidence="2 3">
    <name type="scientific">Anaeramoeba flamelloides</name>
    <dbReference type="NCBI Taxonomy" id="1746091"/>
    <lineage>
        <taxon>Eukaryota</taxon>
        <taxon>Metamonada</taxon>
        <taxon>Anaeramoebidae</taxon>
        <taxon>Anaeramoeba</taxon>
    </lineage>
</organism>
<dbReference type="Proteomes" id="UP001150062">
    <property type="component" value="Unassembled WGS sequence"/>
</dbReference>
<dbReference type="EMBL" id="JAOAOG010000271">
    <property type="protein sequence ID" value="KAJ6234348.1"/>
    <property type="molecule type" value="Genomic_DNA"/>
</dbReference>
<keyword evidence="3" id="KW-1185">Reference proteome</keyword>
<dbReference type="PANTHER" id="PTHR15907">
    <property type="entry name" value="DUF614 FAMILY PROTEIN-RELATED"/>
    <property type="match status" value="1"/>
</dbReference>
<evidence type="ECO:0000313" key="2">
    <source>
        <dbReference type="EMBL" id="KAJ6234348.1"/>
    </source>
</evidence>
<accession>A0ABQ8XRF5</accession>
<sequence>MKRIVWILKSFFSFFSSFLKMTTYWGSSLLGCMSNPKICIMTLLCMPCQLAKNKASVDQRECTICDCLCMPREYFTRQQIRSKYGFEQATLMDCIVTGPCLPCAVCQDAREIEDRGSMVR</sequence>